<reference evidence="1" key="1">
    <citation type="submission" date="2021-02" db="EMBL/GenBank/DDBJ databases">
        <authorList>
            <person name="Nowell W R."/>
        </authorList>
    </citation>
    <scope>NUCLEOTIDE SEQUENCE</scope>
</reference>
<dbReference type="OrthoDB" id="10016731at2759"/>
<sequence>MATRIEKGFRAAGDQQHEGEFKQEFLEAYRKQYGESSITADQTWELYTSAREKRRAKKTEAGQVGEQQQKQIFEELHTDFKKDYTAAHGNNKVNDDQAWALVQDIIRNKRKKWPKH</sequence>
<evidence type="ECO:0000313" key="3">
    <source>
        <dbReference type="Proteomes" id="UP000663832"/>
    </source>
</evidence>
<name>A0A814P2E4_9BILA</name>
<evidence type="ECO:0000313" key="1">
    <source>
        <dbReference type="EMBL" id="CAF1099632.1"/>
    </source>
</evidence>
<protein>
    <submittedName>
        <fullName evidence="1">Uncharacterized protein</fullName>
    </submittedName>
</protein>
<keyword evidence="3" id="KW-1185">Reference proteome</keyword>
<gene>
    <name evidence="1" type="ORF">BJG266_LOCUS21277</name>
    <name evidence="2" type="ORF">QVE165_LOCUS48975</name>
</gene>
<proteinExistence type="predicted"/>
<comment type="caution">
    <text evidence="1">The sequence shown here is derived from an EMBL/GenBank/DDBJ whole genome shotgun (WGS) entry which is preliminary data.</text>
</comment>
<dbReference type="AlphaFoldDB" id="A0A814P2E4"/>
<dbReference type="EMBL" id="CAJNOI010000126">
    <property type="protein sequence ID" value="CAF1099632.1"/>
    <property type="molecule type" value="Genomic_DNA"/>
</dbReference>
<dbReference type="Proteomes" id="UP000663877">
    <property type="component" value="Unassembled WGS sequence"/>
</dbReference>
<organism evidence="1 4">
    <name type="scientific">Adineta steineri</name>
    <dbReference type="NCBI Taxonomy" id="433720"/>
    <lineage>
        <taxon>Eukaryota</taxon>
        <taxon>Metazoa</taxon>
        <taxon>Spiralia</taxon>
        <taxon>Gnathifera</taxon>
        <taxon>Rotifera</taxon>
        <taxon>Eurotatoria</taxon>
        <taxon>Bdelloidea</taxon>
        <taxon>Adinetida</taxon>
        <taxon>Adinetidae</taxon>
        <taxon>Adineta</taxon>
    </lineage>
</organism>
<evidence type="ECO:0000313" key="4">
    <source>
        <dbReference type="Proteomes" id="UP000663877"/>
    </source>
</evidence>
<evidence type="ECO:0000313" key="2">
    <source>
        <dbReference type="EMBL" id="CAF1572301.1"/>
    </source>
</evidence>
<accession>A0A814P2E4</accession>
<dbReference type="Proteomes" id="UP000663832">
    <property type="component" value="Unassembled WGS sequence"/>
</dbReference>
<dbReference type="EMBL" id="CAJNOM010000858">
    <property type="protein sequence ID" value="CAF1572301.1"/>
    <property type="molecule type" value="Genomic_DNA"/>
</dbReference>